<evidence type="ECO:0000313" key="2">
    <source>
        <dbReference type="Proteomes" id="UP000828390"/>
    </source>
</evidence>
<sequence>MRGSPGWARMTGHFCMSMGPLARARSEEAYGSITARTWHRYDSRPIVTPSQGIADGSHR</sequence>
<proteinExistence type="predicted"/>
<dbReference type="Proteomes" id="UP000828390">
    <property type="component" value="Unassembled WGS sequence"/>
</dbReference>
<accession>A0A9D4IPE6</accession>
<gene>
    <name evidence="1" type="ORF">DPMN_161148</name>
</gene>
<dbReference type="AlphaFoldDB" id="A0A9D4IPE6"/>
<reference evidence="1" key="1">
    <citation type="journal article" date="2019" name="bioRxiv">
        <title>The Genome of the Zebra Mussel, Dreissena polymorpha: A Resource for Invasive Species Research.</title>
        <authorList>
            <person name="McCartney M.A."/>
            <person name="Auch B."/>
            <person name="Kono T."/>
            <person name="Mallez S."/>
            <person name="Zhang Y."/>
            <person name="Obille A."/>
            <person name="Becker A."/>
            <person name="Abrahante J.E."/>
            <person name="Garbe J."/>
            <person name="Badalamenti J.P."/>
            <person name="Herman A."/>
            <person name="Mangelson H."/>
            <person name="Liachko I."/>
            <person name="Sullivan S."/>
            <person name="Sone E.D."/>
            <person name="Koren S."/>
            <person name="Silverstein K.A.T."/>
            <person name="Beckman K.B."/>
            <person name="Gohl D.M."/>
        </authorList>
    </citation>
    <scope>NUCLEOTIDE SEQUENCE</scope>
    <source>
        <strain evidence="1">Duluth1</strain>
        <tissue evidence="1">Whole animal</tissue>
    </source>
</reference>
<reference evidence="1" key="2">
    <citation type="submission" date="2020-11" db="EMBL/GenBank/DDBJ databases">
        <authorList>
            <person name="McCartney M.A."/>
            <person name="Auch B."/>
            <person name="Kono T."/>
            <person name="Mallez S."/>
            <person name="Becker A."/>
            <person name="Gohl D.M."/>
            <person name="Silverstein K.A.T."/>
            <person name="Koren S."/>
            <person name="Bechman K.B."/>
            <person name="Herman A."/>
            <person name="Abrahante J.E."/>
            <person name="Garbe J."/>
        </authorList>
    </citation>
    <scope>NUCLEOTIDE SEQUENCE</scope>
    <source>
        <strain evidence="1">Duluth1</strain>
        <tissue evidence="1">Whole animal</tissue>
    </source>
</reference>
<name>A0A9D4IPE6_DREPO</name>
<dbReference type="EMBL" id="JAIWYP010000008">
    <property type="protein sequence ID" value="KAH3783216.1"/>
    <property type="molecule type" value="Genomic_DNA"/>
</dbReference>
<keyword evidence="2" id="KW-1185">Reference proteome</keyword>
<evidence type="ECO:0000313" key="1">
    <source>
        <dbReference type="EMBL" id="KAH3783216.1"/>
    </source>
</evidence>
<protein>
    <submittedName>
        <fullName evidence="1">Uncharacterized protein</fullName>
    </submittedName>
</protein>
<comment type="caution">
    <text evidence="1">The sequence shown here is derived from an EMBL/GenBank/DDBJ whole genome shotgun (WGS) entry which is preliminary data.</text>
</comment>
<organism evidence="1 2">
    <name type="scientific">Dreissena polymorpha</name>
    <name type="common">Zebra mussel</name>
    <name type="synonym">Mytilus polymorpha</name>
    <dbReference type="NCBI Taxonomy" id="45954"/>
    <lineage>
        <taxon>Eukaryota</taxon>
        <taxon>Metazoa</taxon>
        <taxon>Spiralia</taxon>
        <taxon>Lophotrochozoa</taxon>
        <taxon>Mollusca</taxon>
        <taxon>Bivalvia</taxon>
        <taxon>Autobranchia</taxon>
        <taxon>Heteroconchia</taxon>
        <taxon>Euheterodonta</taxon>
        <taxon>Imparidentia</taxon>
        <taxon>Neoheterodontei</taxon>
        <taxon>Myida</taxon>
        <taxon>Dreissenoidea</taxon>
        <taxon>Dreissenidae</taxon>
        <taxon>Dreissena</taxon>
    </lineage>
</organism>